<dbReference type="EMBL" id="CP002355">
    <property type="protein sequence ID" value="ADR33758.1"/>
    <property type="molecule type" value="Genomic_DNA"/>
</dbReference>
<evidence type="ECO:0000313" key="3">
    <source>
        <dbReference type="Proteomes" id="UP000008721"/>
    </source>
</evidence>
<evidence type="ECO:0000256" key="1">
    <source>
        <dbReference type="SAM" id="Phobius"/>
    </source>
</evidence>
<dbReference type="KEGG" id="sku:Sulku_1095"/>
<name>E4TWE0_SULKY</name>
<keyword evidence="1" id="KW-1133">Transmembrane helix</keyword>
<proteinExistence type="predicted"/>
<dbReference type="RefSeq" id="WP_013459955.1">
    <property type="nucleotide sequence ID" value="NC_014762.1"/>
</dbReference>
<keyword evidence="1" id="KW-0812">Transmembrane</keyword>
<organism evidence="2 3">
    <name type="scientific">Sulfuricurvum kujiense (strain ATCC BAA-921 / DSM 16994 / JCM 11577 / YK-1)</name>
    <dbReference type="NCBI Taxonomy" id="709032"/>
    <lineage>
        <taxon>Bacteria</taxon>
        <taxon>Pseudomonadati</taxon>
        <taxon>Campylobacterota</taxon>
        <taxon>Epsilonproteobacteria</taxon>
        <taxon>Campylobacterales</taxon>
        <taxon>Sulfurimonadaceae</taxon>
        <taxon>Sulfuricurvum</taxon>
    </lineage>
</organism>
<gene>
    <name evidence="2" type="ordered locus">Sulku_1095</name>
</gene>
<dbReference type="HOGENOM" id="CLU_1775116_0_0_7"/>
<evidence type="ECO:0000313" key="2">
    <source>
        <dbReference type="EMBL" id="ADR33758.1"/>
    </source>
</evidence>
<protein>
    <submittedName>
        <fullName evidence="2">Uncharacterized protein</fullName>
    </submittedName>
</protein>
<keyword evidence="3" id="KW-1185">Reference proteome</keyword>
<keyword evidence="1" id="KW-0472">Membrane</keyword>
<reference evidence="2 3" key="1">
    <citation type="journal article" date="2012" name="Stand. Genomic Sci.">
        <title>Complete genome sequence of the sulfur compounds oxidizing chemolithoautotroph Sulfuricurvum kujiense type strain (YK-1(T)).</title>
        <authorList>
            <person name="Han C."/>
            <person name="Kotsyurbenko O."/>
            <person name="Chertkov O."/>
            <person name="Held B."/>
            <person name="Lapidus A."/>
            <person name="Nolan M."/>
            <person name="Lucas S."/>
            <person name="Hammon N."/>
            <person name="Deshpande S."/>
            <person name="Cheng J.F."/>
            <person name="Tapia R."/>
            <person name="Goodwin L.A."/>
            <person name="Pitluck S."/>
            <person name="Liolios K."/>
            <person name="Pagani I."/>
            <person name="Ivanova N."/>
            <person name="Mavromatis K."/>
            <person name="Mikhailova N."/>
            <person name="Pati A."/>
            <person name="Chen A."/>
            <person name="Palaniappan K."/>
            <person name="Land M."/>
            <person name="Hauser L."/>
            <person name="Chang Y.J."/>
            <person name="Jeffries C.D."/>
            <person name="Brambilla E.M."/>
            <person name="Rohde M."/>
            <person name="Spring S."/>
            <person name="Sikorski J."/>
            <person name="Goker M."/>
            <person name="Woyke T."/>
            <person name="Bristow J."/>
            <person name="Eisen J.A."/>
            <person name="Markowitz V."/>
            <person name="Hugenholtz P."/>
            <person name="Kyrpides N.C."/>
            <person name="Klenk H.P."/>
            <person name="Detter J.C."/>
        </authorList>
    </citation>
    <scope>NUCLEOTIDE SEQUENCE [LARGE SCALE GENOMIC DNA]</scope>
    <source>
        <strain evidence="3">ATCC BAA-921 / DSM 16994 / JCM 11577 / YK-1</strain>
    </source>
</reference>
<feature type="transmembrane region" description="Helical" evidence="1">
    <location>
        <begin position="102"/>
        <end position="126"/>
    </location>
</feature>
<sequence>MITGIAASQLAKMGENELYESLGALHKESKINSFRLMSLDKLTGNVSIQKDEDAGRLFFQRLNKQAYDFFCGGCGHGKDQSCLDHLKSALNISNDQSTMISAVAGLLGASLGWSAVIAGIVAAILIKFVLPNAVEELCRVWGENISDVAGISI</sequence>
<dbReference type="AlphaFoldDB" id="E4TWE0"/>
<dbReference type="Proteomes" id="UP000008721">
    <property type="component" value="Chromosome"/>
</dbReference>
<accession>E4TWE0</accession>